<reference evidence="1" key="1">
    <citation type="submission" date="2009-01" db="EMBL/GenBank/DDBJ databases">
        <title>Complete sequence of plasmid1 of Arthrobacter chlorophenolicus A6.</title>
        <authorList>
            <consortium name="US DOE Joint Genome Institute"/>
            <person name="Lucas S."/>
            <person name="Copeland A."/>
            <person name="Lapidus A."/>
            <person name="Glavina del Rio T."/>
            <person name="Tice H."/>
            <person name="Bruce D."/>
            <person name="Goodwin L."/>
            <person name="Pitluck S."/>
            <person name="Goltsman E."/>
            <person name="Clum A."/>
            <person name="Larimer F."/>
            <person name="Land M."/>
            <person name="Hauser L."/>
            <person name="Kyrpides N."/>
            <person name="Mikhailova N."/>
            <person name="Jansson J."/>
            <person name="Richardson P."/>
        </authorList>
    </citation>
    <scope>NUCLEOTIDE SEQUENCE [LARGE SCALE GENOMIC DNA]</scope>
    <source>
        <strain evidence="1">A6</strain>
        <plasmid evidence="1">pACHL01</plasmid>
    </source>
</reference>
<dbReference type="RefSeq" id="WP_012623315.1">
    <property type="nucleotide sequence ID" value="NC_011879.1"/>
</dbReference>
<keyword evidence="2" id="KW-1185">Reference proteome</keyword>
<evidence type="ECO:0000313" key="2">
    <source>
        <dbReference type="Proteomes" id="UP000002505"/>
    </source>
</evidence>
<accession>B8HIQ1</accession>
<dbReference type="EMBL" id="CP001342">
    <property type="protein sequence ID" value="ACL42298.1"/>
    <property type="molecule type" value="Genomic_DNA"/>
</dbReference>
<sequence>MRTLDRNYLAAHPAGDEPAKFSVTIDIPSSMEVPNNPDGTRPRITVDAVSDTYANLLGLLSYVHDEEVHDNVMAILLENIDEEKLEGFGSLEEAAPVMRHAAAEIVTPFRTFTLSLSLQTEADDEVVSEVSGQLKLTAPNMISAAQALRSMTRPHVLTDIAISFCPETEDDDEYAGSNEVLVVS</sequence>
<evidence type="ECO:0000313" key="1">
    <source>
        <dbReference type="EMBL" id="ACL42298.1"/>
    </source>
</evidence>
<dbReference type="HOGENOM" id="CLU_1465370_0_0_11"/>
<keyword evidence="1" id="KW-0614">Plasmid</keyword>
<gene>
    <name evidence="1" type="ordered locus">Achl_4347</name>
</gene>
<dbReference type="KEGG" id="ach:Achl_4347"/>
<organism evidence="1 2">
    <name type="scientific">Pseudarthrobacter chlorophenolicus (strain ATCC 700700 / DSM 12829 / CIP 107037 / JCM 12360 / KCTC 9906 / NCIMB 13794 / A6)</name>
    <name type="common">Arthrobacter chlorophenolicus</name>
    <dbReference type="NCBI Taxonomy" id="452863"/>
    <lineage>
        <taxon>Bacteria</taxon>
        <taxon>Bacillati</taxon>
        <taxon>Actinomycetota</taxon>
        <taxon>Actinomycetes</taxon>
        <taxon>Micrococcales</taxon>
        <taxon>Micrococcaceae</taxon>
        <taxon>Pseudarthrobacter</taxon>
    </lineage>
</organism>
<geneLocation type="plasmid" evidence="1 2">
    <name>pACHL01</name>
</geneLocation>
<protein>
    <submittedName>
        <fullName evidence="1">Uncharacterized protein</fullName>
    </submittedName>
</protein>
<name>B8HIQ1_PSECP</name>
<dbReference type="AlphaFoldDB" id="B8HIQ1"/>
<dbReference type="Proteomes" id="UP000002505">
    <property type="component" value="Plasmid pACHL01"/>
</dbReference>
<proteinExistence type="predicted"/>